<evidence type="ECO:0000313" key="2">
    <source>
        <dbReference type="EMBL" id="GAE29370.1"/>
    </source>
</evidence>
<feature type="domain" description="Na+-translocating membrane potential-generating system MpsC" evidence="1">
    <location>
        <begin position="4"/>
        <end position="112"/>
    </location>
</feature>
<accession>W4QBH7</accession>
<reference evidence="2" key="1">
    <citation type="journal article" date="2014" name="Genome Announc.">
        <title>Draft Genome Sequences of Three Alkaliphilic Bacillus Strains, Bacillus wakoensis JCM 9140T, Bacillus akibai JCM 9157T, and Bacillus hemicellulosilyticus JCM 9152T.</title>
        <authorList>
            <person name="Yuki M."/>
            <person name="Oshima K."/>
            <person name="Suda W."/>
            <person name="Oshida Y."/>
            <person name="Kitamura K."/>
            <person name="Iida T."/>
            <person name="Hattori M."/>
            <person name="Ohkuma M."/>
        </authorList>
    </citation>
    <scope>NUCLEOTIDE SEQUENCE [LARGE SCALE GENOMIC DNA]</scope>
    <source>
        <strain evidence="2">JCM 9152</strain>
    </source>
</reference>
<dbReference type="STRING" id="1236971.JCM9152_723"/>
<dbReference type="RefSeq" id="WP_035340892.1">
    <property type="nucleotide sequence ID" value="NZ_BAUU01000004.1"/>
</dbReference>
<proteinExistence type="predicted"/>
<name>W4QBH7_9BACI</name>
<dbReference type="Proteomes" id="UP000018895">
    <property type="component" value="Unassembled WGS sequence"/>
</dbReference>
<dbReference type="OrthoDB" id="5422931at2"/>
<dbReference type="Pfam" id="PF10057">
    <property type="entry name" value="MpsC"/>
    <property type="match status" value="1"/>
</dbReference>
<dbReference type="EMBL" id="BAUU01000004">
    <property type="protein sequence ID" value="GAE29370.1"/>
    <property type="molecule type" value="Genomic_DNA"/>
</dbReference>
<dbReference type="AlphaFoldDB" id="W4QBH7"/>
<sequence length="120" mass="13631">MNKTKGSFESEISKAVTKWEKDYLGRGPISVKSDILRDMIIVTLNGILTPAEYKLCKDREGITTIKRTRTELVESGVEELKEVIFTITGKEIVSFHTDLSTRTGERIMVFKVSNGFDEKR</sequence>
<organism evidence="2 3">
    <name type="scientific">Halalkalibacter hemicellulosilyticusJCM 9152</name>
    <dbReference type="NCBI Taxonomy" id="1236971"/>
    <lineage>
        <taxon>Bacteria</taxon>
        <taxon>Bacillati</taxon>
        <taxon>Bacillota</taxon>
        <taxon>Bacilli</taxon>
        <taxon>Bacillales</taxon>
        <taxon>Bacillaceae</taxon>
        <taxon>Halalkalibacter</taxon>
    </lineage>
</organism>
<protein>
    <recommendedName>
        <fullName evidence="1">Na+-translocating membrane potential-generating system MpsC domain-containing protein</fullName>
    </recommendedName>
</protein>
<comment type="caution">
    <text evidence="2">The sequence shown here is derived from an EMBL/GenBank/DDBJ whole genome shotgun (WGS) entry which is preliminary data.</text>
</comment>
<evidence type="ECO:0000313" key="3">
    <source>
        <dbReference type="Proteomes" id="UP000018895"/>
    </source>
</evidence>
<dbReference type="InterPro" id="IPR018745">
    <property type="entry name" value="MpsC"/>
</dbReference>
<keyword evidence="3" id="KW-1185">Reference proteome</keyword>
<evidence type="ECO:0000259" key="1">
    <source>
        <dbReference type="Pfam" id="PF10057"/>
    </source>
</evidence>
<gene>
    <name evidence="2" type="ORF">JCM9152_723</name>
</gene>